<dbReference type="Proteomes" id="UP000516046">
    <property type="component" value="Chromosome"/>
</dbReference>
<evidence type="ECO:0000259" key="1">
    <source>
        <dbReference type="Pfam" id="PF23343"/>
    </source>
</evidence>
<organism evidence="2 3">
    <name type="scientific">Caproicibacterium amylolyticum</name>
    <dbReference type="NCBI Taxonomy" id="2766537"/>
    <lineage>
        <taxon>Bacteria</taxon>
        <taxon>Bacillati</taxon>
        <taxon>Bacillota</taxon>
        <taxon>Clostridia</taxon>
        <taxon>Eubacteriales</taxon>
        <taxon>Oscillospiraceae</taxon>
        <taxon>Caproicibacterium</taxon>
    </lineage>
</organism>
<protein>
    <recommendedName>
        <fullName evidence="1">Replication-associated protein ORF2/G2P domain-containing protein</fullName>
    </recommendedName>
</protein>
<dbReference type="InterPro" id="IPR056906">
    <property type="entry name" value="ORF2/G2P_dom"/>
</dbReference>
<reference evidence="2 3" key="1">
    <citation type="submission" date="2020-08" db="EMBL/GenBank/DDBJ databases">
        <authorList>
            <person name="Ren C."/>
            <person name="Gu Y."/>
            <person name="Xu Y."/>
        </authorList>
    </citation>
    <scope>NUCLEOTIDE SEQUENCE [LARGE SCALE GENOMIC DNA]</scope>
    <source>
        <strain evidence="2 3">LBM18003</strain>
    </source>
</reference>
<dbReference type="Pfam" id="PF23343">
    <property type="entry name" value="REP_ORF2-G2P"/>
    <property type="match status" value="1"/>
</dbReference>
<keyword evidence="3" id="KW-1185">Reference proteome</keyword>
<accession>A0A7G9WGA9</accession>
<sequence>METRKYYTARYHRLGIPRQKNYRPTPKEQERVNERHARMKLRRLINENFAAGDLYLTITFKKELRPDVQKIPGILEKYWKALRKSFRAAGQELRYIVVAEVGERGAVHFHAVIPKFDVQIVSELWKYGAVSIKALDSSGQYAQLASYLIKQTSKTFRSGKSPFKRRWNSSRNLRKPKIIKRVVGRNSWKKKPKPLKGYYLEQEKTVDGEIFGFEYQFYSMVQLQEKRRC</sequence>
<evidence type="ECO:0000313" key="2">
    <source>
        <dbReference type="EMBL" id="QNO17721.1"/>
    </source>
</evidence>
<dbReference type="AlphaFoldDB" id="A0A7G9WGA9"/>
<gene>
    <name evidence="2" type="ORF">H6X83_12460</name>
</gene>
<proteinExistence type="predicted"/>
<evidence type="ECO:0000313" key="3">
    <source>
        <dbReference type="Proteomes" id="UP000516046"/>
    </source>
</evidence>
<dbReference type="KEGG" id="caml:H6X83_12460"/>
<dbReference type="RefSeq" id="WP_212506785.1">
    <property type="nucleotide sequence ID" value="NZ_CP060696.1"/>
</dbReference>
<dbReference type="EMBL" id="CP060696">
    <property type="protein sequence ID" value="QNO17721.1"/>
    <property type="molecule type" value="Genomic_DNA"/>
</dbReference>
<name>A0A7G9WGA9_9FIRM</name>
<feature type="domain" description="Replication-associated protein ORF2/G2P" evidence="1">
    <location>
        <begin position="54"/>
        <end position="151"/>
    </location>
</feature>